<dbReference type="EMBL" id="NWVD01000011">
    <property type="protein sequence ID" value="PCG07808.1"/>
    <property type="molecule type" value="Genomic_DNA"/>
</dbReference>
<organism evidence="1 2">
    <name type="scientific">Sphingomonas ginsenosidimutans</name>
    <dbReference type="NCBI Taxonomy" id="862134"/>
    <lineage>
        <taxon>Bacteria</taxon>
        <taxon>Pseudomonadati</taxon>
        <taxon>Pseudomonadota</taxon>
        <taxon>Alphaproteobacteria</taxon>
        <taxon>Sphingomonadales</taxon>
        <taxon>Sphingomonadaceae</taxon>
        <taxon>Sphingomonas</taxon>
    </lineage>
</organism>
<protein>
    <submittedName>
        <fullName evidence="1">Uncharacterized protein</fullName>
    </submittedName>
</protein>
<gene>
    <name evidence="1" type="ORF">COA17_16485</name>
</gene>
<keyword evidence="2" id="KW-1185">Reference proteome</keyword>
<comment type="caution">
    <text evidence="1">The sequence shown here is derived from an EMBL/GenBank/DDBJ whole genome shotgun (WGS) entry which is preliminary data.</text>
</comment>
<accession>A0A2A4HVU7</accession>
<dbReference type="Proteomes" id="UP000218784">
    <property type="component" value="Unassembled WGS sequence"/>
</dbReference>
<evidence type="ECO:0000313" key="1">
    <source>
        <dbReference type="EMBL" id="PCG07808.1"/>
    </source>
</evidence>
<name>A0A2A4HVU7_9SPHN</name>
<proteinExistence type="predicted"/>
<evidence type="ECO:0000313" key="2">
    <source>
        <dbReference type="Proteomes" id="UP000218784"/>
    </source>
</evidence>
<dbReference type="AlphaFoldDB" id="A0A2A4HVU7"/>
<sequence>MMALAAGPASSQTPAAQAVESAPVYEEVAGLVIDSPVIVDATIRSAARIKGAEAAGVAAGHTRFYVEADVAALIRGTGAIPARIGWLVDVAPDWRGRTPSLKKRRVIAFARPVAGRPDQLQLVTPGAQRDWSPALDALTRRIAQDAAAPDAPPVVTDVRNAFHVPGALPGEGETQIFLKTRDDRPAALSILRRPGEQPRWSVATSEIIDDSAAAPARDTLLWYRLACFLPRALPERSTAALSADDAEQARADYRVVIEQLGTCRNGTDASGGAVSG</sequence>
<reference evidence="1 2" key="1">
    <citation type="submission" date="2017-09" db="EMBL/GenBank/DDBJ databases">
        <title>Sphingomonas ginsenosidimutans KACC 14949, whole genome shotgun sequence.</title>
        <authorList>
            <person name="Feng G."/>
            <person name="Zhu H."/>
        </authorList>
    </citation>
    <scope>NUCLEOTIDE SEQUENCE [LARGE SCALE GENOMIC DNA]</scope>
    <source>
        <strain evidence="1 2">KACC 14949</strain>
    </source>
</reference>